<protein>
    <submittedName>
        <fullName evidence="2">Uncharacterized protein</fullName>
    </submittedName>
</protein>
<evidence type="ECO:0000313" key="3">
    <source>
        <dbReference type="Proteomes" id="UP001501469"/>
    </source>
</evidence>
<dbReference type="EMBL" id="BAABDK010000035">
    <property type="protein sequence ID" value="GAA4055267.1"/>
    <property type="molecule type" value="Genomic_DNA"/>
</dbReference>
<feature type="region of interest" description="Disordered" evidence="1">
    <location>
        <begin position="350"/>
        <end position="373"/>
    </location>
</feature>
<accession>A0ABP7UXU8</accession>
<reference evidence="3" key="1">
    <citation type="journal article" date="2019" name="Int. J. Syst. Evol. Microbiol.">
        <title>The Global Catalogue of Microorganisms (GCM) 10K type strain sequencing project: providing services to taxonomists for standard genome sequencing and annotation.</title>
        <authorList>
            <consortium name="The Broad Institute Genomics Platform"/>
            <consortium name="The Broad Institute Genome Sequencing Center for Infectious Disease"/>
            <person name="Wu L."/>
            <person name="Ma J."/>
        </authorList>
    </citation>
    <scope>NUCLEOTIDE SEQUENCE [LARGE SCALE GENOMIC DNA]</scope>
    <source>
        <strain evidence="3">JCM 17225</strain>
    </source>
</reference>
<organism evidence="2 3">
    <name type="scientific">Hymenobacter glaciei</name>
    <dbReference type="NCBI Taxonomy" id="877209"/>
    <lineage>
        <taxon>Bacteria</taxon>
        <taxon>Pseudomonadati</taxon>
        <taxon>Bacteroidota</taxon>
        <taxon>Cytophagia</taxon>
        <taxon>Cytophagales</taxon>
        <taxon>Hymenobacteraceae</taxon>
        <taxon>Hymenobacter</taxon>
    </lineage>
</organism>
<proteinExistence type="predicted"/>
<gene>
    <name evidence="2" type="ORF">GCM10022409_48020</name>
</gene>
<comment type="caution">
    <text evidence="2">The sequence shown here is derived from an EMBL/GenBank/DDBJ whole genome shotgun (WGS) entry which is preliminary data.</text>
</comment>
<feature type="region of interest" description="Disordered" evidence="1">
    <location>
        <begin position="465"/>
        <end position="491"/>
    </location>
</feature>
<evidence type="ECO:0000313" key="2">
    <source>
        <dbReference type="EMBL" id="GAA4055267.1"/>
    </source>
</evidence>
<sequence length="839" mass="93078">MTFPLPISYIASTSLLPMQCISSTISKNQELPIGLDYFRLRAEGVSLLQALSGNVWTDYNEHDPGVTILEALCYAITDLSNRARQPIPDLLARPPGTAPRAVAPLVPAPEAFANHPVTANDYRKIVLGDAQLRQAVRNVWIKPRRKNPGEYTVRVGLYYEANTPSPAVNRPALAGQVLSLLNQHRSLGEQFGKVVFLEPYLVGIGGRLEMQGTQLPEDVLTEALWRVYTILQPTVARHDQASWPNLPGHPEEILAGPLLEHELLLERDFAAQPRQMGAAQLHAELSTLPSLRGVDGLSLYEPGQDRPSVLIQVGKDQELLLDVEASLQRLCVSFKGVLVNVNPARVRHKFEQRRAEQQRALRRPLPTAAPAPAEPRPFLNLGHYDSIQHSFPAVYRLGPDGLPAAAPPNQRAQTWQLKGYLLFFEQLMANFCAQLSNAEALLSGQPVLHEEQLFAQRPVDVPSLDYLLDEPGRPRAPQAPDDRTPDLPGYSAVPDTTPDFNHSYLHKLAEDPSALRRRRDALLTHLLARFAYVIAPFHPAPSDPDGIPAHSLQVRENLLRHLNTVISHRGAARVAFDLLPRTDASPYDVSGLELFLYLLTGIRYFELAARHKLLTMLEKEVWLDQSAAGPTARLVVHGAELDFPTFLAVQQSLLADPSLGKSTESGRLSLADENGHPTGLELELLTAQPTPGNSAPQQVMRYLARLDEYLNRFILLDHCTLQSATPAPAADKDESYSPYEFQISVCLAAFTSAFQPRPGAPANTPSEYQEYVQNLILTHAPAHLLVHIIWLDFEEMKDLEGRYEGFVAAGGLRLGDASRNPTQLLEKQQNLLEFLRPHF</sequence>
<name>A0ABP7UXU8_9BACT</name>
<dbReference type="RefSeq" id="WP_345059704.1">
    <property type="nucleotide sequence ID" value="NZ_BAABDK010000035.1"/>
</dbReference>
<dbReference type="Proteomes" id="UP001501469">
    <property type="component" value="Unassembled WGS sequence"/>
</dbReference>
<keyword evidence="3" id="KW-1185">Reference proteome</keyword>
<evidence type="ECO:0000256" key="1">
    <source>
        <dbReference type="SAM" id="MobiDB-lite"/>
    </source>
</evidence>